<dbReference type="VEuPathDB" id="GiardiaDB:SS50377_28282"/>
<evidence type="ECO:0000313" key="2">
    <source>
        <dbReference type="EMBL" id="KAH0570307.1"/>
    </source>
</evidence>
<evidence type="ECO:0000313" key="3">
    <source>
        <dbReference type="Proteomes" id="UP000018208"/>
    </source>
</evidence>
<keyword evidence="3" id="KW-1185">Reference proteome</keyword>
<dbReference type="Proteomes" id="UP000018208">
    <property type="component" value="Unassembled WGS sequence"/>
</dbReference>
<proteinExistence type="predicted"/>
<protein>
    <submittedName>
        <fullName evidence="1">Uncharacterized protein</fullName>
    </submittedName>
</protein>
<evidence type="ECO:0000313" key="1">
    <source>
        <dbReference type="EMBL" id="EST48462.1"/>
    </source>
</evidence>
<sequence length="365" mass="43408">MKFITLQQFKQTYITPKTKFALLINKNILPILCNCQQCTQPLKYLLSNAFPEKICYYCGQCNAKFNLKFRSIYNTSELSLKQIILLAEDDLNERLMNEYLKFPTQKLEIRFPIPLQLKEKEKNLLNEPKYTPTAIQYVDQTEKIQQQKEIELERRLDLMKTQKLQAGGLKFKRAPRVVEKIGKMPNEKHQKHIIRIPQIEQDSERIKYKINDVPGPGQYEYFKQQRPQSMKINRQEKEQKTIVNNQAPYYIENEGIGIQSLYKVPVINNSPNRQDIRPDNKLGPWSYSPRRKIIQKNYDSIKFNQHERFVDKGFVENDMVSPAYYGVDWDKEKKIRFQNPRAVVNSYDRYLHSQNIDSLIKNFIQ</sequence>
<organism evidence="1">
    <name type="scientific">Spironucleus salmonicida</name>
    <dbReference type="NCBI Taxonomy" id="348837"/>
    <lineage>
        <taxon>Eukaryota</taxon>
        <taxon>Metamonada</taxon>
        <taxon>Diplomonadida</taxon>
        <taxon>Hexamitidae</taxon>
        <taxon>Hexamitinae</taxon>
        <taxon>Spironucleus</taxon>
    </lineage>
</organism>
<name>V6LV05_9EUKA</name>
<gene>
    <name evidence="1" type="ORF">SS50377_11411</name>
    <name evidence="2" type="ORF">SS50377_28282</name>
</gene>
<reference evidence="1 2" key="1">
    <citation type="journal article" date="2014" name="PLoS Genet.">
        <title>The Genome of Spironucleus salmonicida Highlights a Fish Pathogen Adapted to Fluctuating Environments.</title>
        <authorList>
            <person name="Xu F."/>
            <person name="Jerlstrom-Hultqvist J."/>
            <person name="Einarsson E."/>
            <person name="Astvaldsson A."/>
            <person name="Svard S.G."/>
            <person name="Andersson J.O."/>
        </authorList>
    </citation>
    <scope>NUCLEOTIDE SEQUENCE</scope>
    <source>
        <strain evidence="2">ATCC 50377</strain>
    </source>
</reference>
<dbReference type="EMBL" id="AUWU02000008">
    <property type="protein sequence ID" value="KAH0570307.1"/>
    <property type="molecule type" value="Genomic_DNA"/>
</dbReference>
<reference evidence="2" key="2">
    <citation type="submission" date="2020-12" db="EMBL/GenBank/DDBJ databases">
        <title>New Spironucleus salmonicida genome in near-complete chromosomes.</title>
        <authorList>
            <person name="Xu F."/>
            <person name="Kurt Z."/>
            <person name="Jimenez-Gonzalez A."/>
            <person name="Astvaldsson A."/>
            <person name="Andersson J.O."/>
            <person name="Svard S.G."/>
        </authorList>
    </citation>
    <scope>NUCLEOTIDE SEQUENCE</scope>
    <source>
        <strain evidence="2">ATCC 50377</strain>
    </source>
</reference>
<accession>V6LV05</accession>
<dbReference type="AlphaFoldDB" id="V6LV05"/>
<dbReference type="EMBL" id="KI545985">
    <property type="protein sequence ID" value="EST48462.1"/>
    <property type="molecule type" value="Genomic_DNA"/>
</dbReference>